<name>A0ABU7KCZ3_9ACTN</name>
<dbReference type="Proteomes" id="UP001356095">
    <property type="component" value="Unassembled WGS sequence"/>
</dbReference>
<keyword evidence="3" id="KW-1185">Reference proteome</keyword>
<evidence type="ECO:0000256" key="1">
    <source>
        <dbReference type="SAM" id="Coils"/>
    </source>
</evidence>
<evidence type="ECO:0000313" key="3">
    <source>
        <dbReference type="Proteomes" id="UP001356095"/>
    </source>
</evidence>
<protein>
    <submittedName>
        <fullName evidence="2">Uncharacterized protein</fullName>
    </submittedName>
</protein>
<proteinExistence type="predicted"/>
<feature type="coiled-coil region" evidence="1">
    <location>
        <begin position="70"/>
        <end position="97"/>
    </location>
</feature>
<comment type="caution">
    <text evidence="2">The sequence shown here is derived from an EMBL/GenBank/DDBJ whole genome shotgun (WGS) entry which is preliminary data.</text>
</comment>
<organism evidence="2 3">
    <name type="scientific">Nocardiopsis codii</name>
    <dbReference type="NCBI Taxonomy" id="3065942"/>
    <lineage>
        <taxon>Bacteria</taxon>
        <taxon>Bacillati</taxon>
        <taxon>Actinomycetota</taxon>
        <taxon>Actinomycetes</taxon>
        <taxon>Streptosporangiales</taxon>
        <taxon>Nocardiopsidaceae</taxon>
        <taxon>Nocardiopsis</taxon>
    </lineage>
</organism>
<keyword evidence="1" id="KW-0175">Coiled coil</keyword>
<gene>
    <name evidence="2" type="ORF">Q8791_23030</name>
</gene>
<dbReference type="RefSeq" id="WP_330093864.1">
    <property type="nucleotide sequence ID" value="NZ_JAUZMY010000026.1"/>
</dbReference>
<evidence type="ECO:0000313" key="2">
    <source>
        <dbReference type="EMBL" id="MEE2040095.1"/>
    </source>
</evidence>
<dbReference type="EMBL" id="JAUZMY010000026">
    <property type="protein sequence ID" value="MEE2040095.1"/>
    <property type="molecule type" value="Genomic_DNA"/>
</dbReference>
<sequence length="164" mass="17368">MPTYTVTAITWANTTHTVTAATPEEATEHALGDAPNLCHQCTGGRHGTPGLEVGDDLEVTGIHDEDGNEYPVEDTELDRLRAEVKELRARLADMEGPSTTYRVRAQGCDGTNDALVDLSPAGAAAARQVCDSLTAASRSACEPTLSMVDASTLRPDELPDTDES</sequence>
<accession>A0ABU7KCZ3</accession>
<reference evidence="2 3" key="1">
    <citation type="submission" date="2023-08" db="EMBL/GenBank/DDBJ databases">
        <authorList>
            <person name="Girao M."/>
            <person name="Carvalho M.F."/>
        </authorList>
    </citation>
    <scope>NUCLEOTIDE SEQUENCE [LARGE SCALE GENOMIC DNA]</scope>
    <source>
        <strain evidence="2 3">CT-R113</strain>
    </source>
</reference>